<evidence type="ECO:0000313" key="2">
    <source>
        <dbReference type="Proteomes" id="UP001565471"/>
    </source>
</evidence>
<accession>A0ABV4F6H9</accession>
<dbReference type="Proteomes" id="UP001565471">
    <property type="component" value="Unassembled WGS sequence"/>
</dbReference>
<reference evidence="1 2" key="1">
    <citation type="submission" date="2024-07" db="EMBL/GenBank/DDBJ databases">
        <title>Genomic Encyclopedia of Type Strains, Phase V (KMG-V): Genome sequencing to study the core and pangenomes of soil and plant-associated prokaryotes.</title>
        <authorList>
            <person name="Whitman W."/>
        </authorList>
    </citation>
    <scope>NUCLEOTIDE SEQUENCE [LARGE SCALE GENOMIC DNA]</scope>
    <source>
        <strain evidence="1 2">USDA 415</strain>
    </source>
</reference>
<organism evidence="1 2">
    <name type="scientific">Bradyrhizobium elkanii</name>
    <dbReference type="NCBI Taxonomy" id="29448"/>
    <lineage>
        <taxon>Bacteria</taxon>
        <taxon>Pseudomonadati</taxon>
        <taxon>Pseudomonadota</taxon>
        <taxon>Alphaproteobacteria</taxon>
        <taxon>Hyphomicrobiales</taxon>
        <taxon>Nitrobacteraceae</taxon>
        <taxon>Bradyrhizobium</taxon>
    </lineage>
</organism>
<keyword evidence="2" id="KW-1185">Reference proteome</keyword>
<sequence length="45" mass="4325">MNVSPGVLGPGPAGICDAGVAITASVPGTLLTGLDVRGFTSLRSV</sequence>
<protein>
    <submittedName>
        <fullName evidence="1">Uncharacterized protein</fullName>
    </submittedName>
</protein>
<evidence type="ECO:0000313" key="1">
    <source>
        <dbReference type="EMBL" id="MEY9318724.1"/>
    </source>
</evidence>
<gene>
    <name evidence="1" type="ORF">ABIF29_005523</name>
</gene>
<proteinExistence type="predicted"/>
<dbReference type="EMBL" id="JBGBZA010000002">
    <property type="protein sequence ID" value="MEY9318724.1"/>
    <property type="molecule type" value="Genomic_DNA"/>
</dbReference>
<comment type="caution">
    <text evidence="1">The sequence shown here is derived from an EMBL/GenBank/DDBJ whole genome shotgun (WGS) entry which is preliminary data.</text>
</comment>
<name>A0ABV4F6H9_BRAEL</name>